<keyword evidence="2" id="KW-1185">Reference proteome</keyword>
<proteinExistence type="predicted"/>
<comment type="caution">
    <text evidence="1">The sequence shown here is derived from an EMBL/GenBank/DDBJ whole genome shotgun (WGS) entry which is preliminary data.</text>
</comment>
<protein>
    <submittedName>
        <fullName evidence="1">Uncharacterized protein</fullName>
    </submittedName>
</protein>
<name>A0ACC2L5R6_PERAE</name>
<organism evidence="1 2">
    <name type="scientific">Persea americana</name>
    <name type="common">Avocado</name>
    <dbReference type="NCBI Taxonomy" id="3435"/>
    <lineage>
        <taxon>Eukaryota</taxon>
        <taxon>Viridiplantae</taxon>
        <taxon>Streptophyta</taxon>
        <taxon>Embryophyta</taxon>
        <taxon>Tracheophyta</taxon>
        <taxon>Spermatophyta</taxon>
        <taxon>Magnoliopsida</taxon>
        <taxon>Magnoliidae</taxon>
        <taxon>Laurales</taxon>
        <taxon>Lauraceae</taxon>
        <taxon>Persea</taxon>
    </lineage>
</organism>
<dbReference type="EMBL" id="CM056814">
    <property type="protein sequence ID" value="KAJ8628394.1"/>
    <property type="molecule type" value="Genomic_DNA"/>
</dbReference>
<accession>A0ACC2L5R6</accession>
<reference evidence="1 2" key="1">
    <citation type="journal article" date="2022" name="Hortic Res">
        <title>A haplotype resolved chromosomal level avocado genome allows analysis of novel avocado genes.</title>
        <authorList>
            <person name="Nath O."/>
            <person name="Fletcher S.J."/>
            <person name="Hayward A."/>
            <person name="Shaw L.M."/>
            <person name="Masouleh A.K."/>
            <person name="Furtado A."/>
            <person name="Henry R.J."/>
            <person name="Mitter N."/>
        </authorList>
    </citation>
    <scope>NUCLEOTIDE SEQUENCE [LARGE SCALE GENOMIC DNA]</scope>
    <source>
        <strain evidence="2">cv. Hass</strain>
    </source>
</reference>
<dbReference type="Proteomes" id="UP001234297">
    <property type="component" value="Chromosome 6"/>
</dbReference>
<evidence type="ECO:0000313" key="2">
    <source>
        <dbReference type="Proteomes" id="UP001234297"/>
    </source>
</evidence>
<gene>
    <name evidence="1" type="ORF">MRB53_021701</name>
</gene>
<sequence>MGQIPLLLFGRALITQLIHYFPKHGLGGRNKVTGETQRLITWKNHDDPMPGMFSFGFDPNGTNRFSCTAYAYYNGCSLWNSDLINLQQLSSGEGQDLYLRLAATELRDLGRKKEGMTGAPIGRRNSEKLEDGESAFFPCWTVGKIAKVEVLALLDYRLDGNANMEELTGNANMEELTRASRVAYWCIRDDENDRPAIGNVVQILKGLIDINMPPIPRSIRILIDNSS</sequence>
<evidence type="ECO:0000313" key="1">
    <source>
        <dbReference type="EMBL" id="KAJ8628394.1"/>
    </source>
</evidence>